<gene>
    <name evidence="2" type="ORF">CUS_4725</name>
</gene>
<dbReference type="InterPro" id="IPR010093">
    <property type="entry name" value="SinI_DNA-bd"/>
</dbReference>
<evidence type="ECO:0000313" key="3">
    <source>
        <dbReference type="Proteomes" id="UP000004259"/>
    </source>
</evidence>
<dbReference type="AlphaFoldDB" id="E9SFC1"/>
<feature type="domain" description="Helix-turn-helix" evidence="1">
    <location>
        <begin position="1"/>
        <end position="50"/>
    </location>
</feature>
<dbReference type="InterPro" id="IPR041657">
    <property type="entry name" value="HTH_17"/>
</dbReference>
<organism evidence="2 3">
    <name type="scientific">Ruminococcus albus 8</name>
    <dbReference type="NCBI Taxonomy" id="246199"/>
    <lineage>
        <taxon>Bacteria</taxon>
        <taxon>Bacillati</taxon>
        <taxon>Bacillota</taxon>
        <taxon>Clostridia</taxon>
        <taxon>Eubacteriales</taxon>
        <taxon>Oscillospiraceae</taxon>
        <taxon>Ruminococcus</taxon>
    </lineage>
</organism>
<comment type="caution">
    <text evidence="2">The sequence shown here is derived from an EMBL/GenBank/DDBJ whole genome shotgun (WGS) entry which is preliminary data.</text>
</comment>
<accession>E9SFC1</accession>
<name>E9SFC1_RUMAL</name>
<dbReference type="GO" id="GO:0003677">
    <property type="term" value="F:DNA binding"/>
    <property type="evidence" value="ECO:0007669"/>
    <property type="project" value="InterPro"/>
</dbReference>
<dbReference type="NCBIfam" id="TIGR01764">
    <property type="entry name" value="excise"/>
    <property type="match status" value="1"/>
</dbReference>
<keyword evidence="3" id="KW-1185">Reference proteome</keyword>
<dbReference type="EMBL" id="ADKM02000116">
    <property type="protein sequence ID" value="EGC02011.1"/>
    <property type="molecule type" value="Genomic_DNA"/>
</dbReference>
<evidence type="ECO:0000313" key="2">
    <source>
        <dbReference type="EMBL" id="EGC02011.1"/>
    </source>
</evidence>
<protein>
    <submittedName>
        <fullName evidence="2">DNA binding domain protein, excisionase family</fullName>
    </submittedName>
</protein>
<proteinExistence type="predicted"/>
<dbReference type="Proteomes" id="UP000004259">
    <property type="component" value="Unassembled WGS sequence"/>
</dbReference>
<dbReference type="Pfam" id="PF12728">
    <property type="entry name" value="HTH_17"/>
    <property type="match status" value="1"/>
</dbReference>
<sequence>MTIAEAAELLHVSKQKVASIIKSGELKVIELGPRSRRIPKAGFEEYIKNKTT</sequence>
<dbReference type="STRING" id="246199.CUS_4725"/>
<reference evidence="2 3" key="1">
    <citation type="submission" date="2011-02" db="EMBL/GenBank/DDBJ databases">
        <authorList>
            <person name="Nelson K.E."/>
            <person name="Sutton G."/>
            <person name="Torralba M."/>
            <person name="Durkin S."/>
            <person name="Harkins D."/>
            <person name="Montgomery R."/>
            <person name="Ziemer C."/>
            <person name="Klaassens E."/>
            <person name="Ocuiv P."/>
            <person name="Morrison M."/>
        </authorList>
    </citation>
    <scope>NUCLEOTIDE SEQUENCE [LARGE SCALE GENOMIC DNA]</scope>
    <source>
        <strain evidence="2 3">8</strain>
    </source>
</reference>
<evidence type="ECO:0000259" key="1">
    <source>
        <dbReference type="Pfam" id="PF12728"/>
    </source>
</evidence>